<dbReference type="PATRIC" id="fig|645517.4.peg.623"/>
<dbReference type="GO" id="GO:0016747">
    <property type="term" value="F:acyltransferase activity, transferring groups other than amino-acyl groups"/>
    <property type="evidence" value="ECO:0007669"/>
    <property type="project" value="InterPro"/>
</dbReference>
<evidence type="ECO:0000313" key="3">
    <source>
        <dbReference type="Proteomes" id="UP000092698"/>
    </source>
</evidence>
<accession>A0A1C7D6L1</accession>
<protein>
    <recommendedName>
        <fullName evidence="1">N-acetyltransferase domain-containing protein</fullName>
    </recommendedName>
</protein>
<proteinExistence type="predicted"/>
<keyword evidence="3" id="KW-1185">Reference proteome</keyword>
<dbReference type="SUPFAM" id="SSF55729">
    <property type="entry name" value="Acyl-CoA N-acyltransferases (Nat)"/>
    <property type="match status" value="1"/>
</dbReference>
<sequence>MTEIRIRNERPEDLATIHALTATAFEGRVYSDGSEPRIVDQLRCDGDLALSLVAADSRRIVGHIAFSPVTISDGTEGWYGLGPVSVWPELQRQGIGSALIRKGLANLQTMGTKGVVLLGSTEYYPRFGFEHDPKLVYPGPPAEKFQRLVLSGPAPEGTVSYAPAFG</sequence>
<organism evidence="2 3">
    <name type="scientific">Paraurantiacibacter namhicola</name>
    <dbReference type="NCBI Taxonomy" id="645517"/>
    <lineage>
        <taxon>Bacteria</taxon>
        <taxon>Pseudomonadati</taxon>
        <taxon>Pseudomonadota</taxon>
        <taxon>Alphaproteobacteria</taxon>
        <taxon>Sphingomonadales</taxon>
        <taxon>Erythrobacteraceae</taxon>
        <taxon>Paraurantiacibacter</taxon>
    </lineage>
</organism>
<dbReference type="PANTHER" id="PTHR43617:SF2">
    <property type="entry name" value="UPF0039 PROTEIN SLL0451"/>
    <property type="match status" value="1"/>
</dbReference>
<evidence type="ECO:0000313" key="2">
    <source>
        <dbReference type="EMBL" id="ANU06943.1"/>
    </source>
</evidence>
<dbReference type="RefSeq" id="WP_205631898.1">
    <property type="nucleotide sequence ID" value="NZ_CP016545.1"/>
</dbReference>
<feature type="domain" description="N-acetyltransferase" evidence="1">
    <location>
        <begin position="4"/>
        <end position="155"/>
    </location>
</feature>
<dbReference type="STRING" id="645517.A6F65_00621"/>
<name>A0A1C7D6L1_9SPHN</name>
<evidence type="ECO:0000259" key="1">
    <source>
        <dbReference type="PROSITE" id="PS51186"/>
    </source>
</evidence>
<dbReference type="InterPro" id="IPR000182">
    <property type="entry name" value="GNAT_dom"/>
</dbReference>
<dbReference type="Gene3D" id="3.40.630.30">
    <property type="match status" value="1"/>
</dbReference>
<dbReference type="PROSITE" id="PS51186">
    <property type="entry name" value="GNAT"/>
    <property type="match status" value="1"/>
</dbReference>
<reference evidence="2 3" key="1">
    <citation type="submission" date="2016-07" db="EMBL/GenBank/DDBJ databases">
        <title>Complete genome sequence of Altererythrobacter namhicola JCM 16345T, containing esterase-encoding genes.</title>
        <authorList>
            <person name="Cheng H."/>
            <person name="Wu Y.-H."/>
            <person name="Jian S.-L."/>
            <person name="Huo Y.-Y."/>
            <person name="Wang C.-S."/>
            <person name="Xu X.-W."/>
        </authorList>
    </citation>
    <scope>NUCLEOTIDE SEQUENCE [LARGE SCALE GENOMIC DNA]</scope>
    <source>
        <strain evidence="2 3">JCM 16345</strain>
    </source>
</reference>
<dbReference type="Pfam" id="PF13527">
    <property type="entry name" value="Acetyltransf_9"/>
    <property type="match status" value="1"/>
</dbReference>
<dbReference type="Proteomes" id="UP000092698">
    <property type="component" value="Chromosome"/>
</dbReference>
<dbReference type="KEGG" id="anh:A6F65_00621"/>
<dbReference type="EMBL" id="CP016545">
    <property type="protein sequence ID" value="ANU06943.1"/>
    <property type="molecule type" value="Genomic_DNA"/>
</dbReference>
<dbReference type="AlphaFoldDB" id="A0A1C7D6L1"/>
<dbReference type="InterPro" id="IPR050276">
    <property type="entry name" value="MshD_Acetyltransferase"/>
</dbReference>
<gene>
    <name evidence="2" type="ORF">A6F65_00621</name>
</gene>
<dbReference type="PANTHER" id="PTHR43617">
    <property type="entry name" value="L-AMINO ACID N-ACETYLTRANSFERASE"/>
    <property type="match status" value="1"/>
</dbReference>
<dbReference type="CDD" id="cd04301">
    <property type="entry name" value="NAT_SF"/>
    <property type="match status" value="1"/>
</dbReference>
<dbReference type="InterPro" id="IPR016181">
    <property type="entry name" value="Acyl_CoA_acyltransferase"/>
</dbReference>